<dbReference type="eggNOG" id="COG4771">
    <property type="taxonomic scope" value="Bacteria"/>
</dbReference>
<dbReference type="Proteomes" id="UP000019402">
    <property type="component" value="Unassembled WGS sequence"/>
</dbReference>
<evidence type="ECO:0000313" key="2">
    <source>
        <dbReference type="EMBL" id="GAF04675.1"/>
    </source>
</evidence>
<evidence type="ECO:0000313" key="3">
    <source>
        <dbReference type="Proteomes" id="UP000019402"/>
    </source>
</evidence>
<keyword evidence="2" id="KW-0675">Receptor</keyword>
<dbReference type="OrthoDB" id="9795928at2"/>
<evidence type="ECO:0000259" key="1">
    <source>
        <dbReference type="Pfam" id="PF07715"/>
    </source>
</evidence>
<dbReference type="RefSeq" id="WP_027470165.1">
    <property type="nucleotide sequence ID" value="NZ_BAMD01000052.1"/>
</dbReference>
<protein>
    <submittedName>
        <fullName evidence="2">Outer membrane cobalamin receptor protein</fullName>
    </submittedName>
</protein>
<dbReference type="AlphaFoldDB" id="W7Y185"/>
<gene>
    <name evidence="2" type="ORF">JCM21142_93389</name>
</gene>
<keyword evidence="3" id="KW-1185">Reference proteome</keyword>
<sequence>MLRNVILILYLLVTSIVYSQNIALSGSVVNGRGEPISFATVYAGQGKGTCCDINGRLELQAEYEFPLSIVISAIGFKTDTFLVSKPELTKRFVLKEQVSVMDEVYVKSSQKLEIKSVASAFTTDKAEIQQLRPRNINEVLQNKAGFTNKSGYQAPLTLRGMSGKRLLVLRNNTRRFSSYPSGFMTHTINIYDLERIEVQIWKRFGQKKEPLQVQYLC</sequence>
<dbReference type="EMBL" id="BAMD01000052">
    <property type="protein sequence ID" value="GAF04675.1"/>
    <property type="molecule type" value="Genomic_DNA"/>
</dbReference>
<accession>W7Y185</accession>
<proteinExistence type="predicted"/>
<dbReference type="SUPFAM" id="SSF56935">
    <property type="entry name" value="Porins"/>
    <property type="match status" value="1"/>
</dbReference>
<dbReference type="Pfam" id="PF13715">
    <property type="entry name" value="CarbopepD_reg_2"/>
    <property type="match status" value="1"/>
</dbReference>
<dbReference type="InterPro" id="IPR012910">
    <property type="entry name" value="Plug_dom"/>
</dbReference>
<dbReference type="STRING" id="869213.GCA_000517085_00048"/>
<reference evidence="2 3" key="1">
    <citation type="journal article" date="2014" name="Genome Announc.">
        <title>Draft Genome Sequence of Cytophaga fermentans JCM 21142T, a Facultative Anaerobe Isolated from Marine Mud.</title>
        <authorList>
            <person name="Starns D."/>
            <person name="Oshima K."/>
            <person name="Suda W."/>
            <person name="Iino T."/>
            <person name="Yuki M."/>
            <person name="Inoue J."/>
            <person name="Kitamura K."/>
            <person name="Iida T."/>
            <person name="Darby A."/>
            <person name="Hattori M."/>
            <person name="Ohkuma M."/>
        </authorList>
    </citation>
    <scope>NUCLEOTIDE SEQUENCE [LARGE SCALE GENOMIC DNA]</scope>
    <source>
        <strain evidence="2 3">JCM 21142</strain>
    </source>
</reference>
<feature type="domain" description="TonB-dependent receptor plug" evidence="1">
    <location>
        <begin position="118"/>
        <end position="198"/>
    </location>
</feature>
<dbReference type="Pfam" id="PF07715">
    <property type="entry name" value="Plug"/>
    <property type="match status" value="1"/>
</dbReference>
<comment type="caution">
    <text evidence="2">The sequence shown here is derived from an EMBL/GenBank/DDBJ whole genome shotgun (WGS) entry which is preliminary data.</text>
</comment>
<dbReference type="Gene3D" id="2.170.130.10">
    <property type="entry name" value="TonB-dependent receptor, plug domain"/>
    <property type="match status" value="1"/>
</dbReference>
<organism evidence="2 3">
    <name type="scientific">Saccharicrinis fermentans DSM 9555 = JCM 21142</name>
    <dbReference type="NCBI Taxonomy" id="869213"/>
    <lineage>
        <taxon>Bacteria</taxon>
        <taxon>Pseudomonadati</taxon>
        <taxon>Bacteroidota</taxon>
        <taxon>Bacteroidia</taxon>
        <taxon>Marinilabiliales</taxon>
        <taxon>Marinilabiliaceae</taxon>
        <taxon>Saccharicrinis</taxon>
    </lineage>
</organism>
<name>W7Y185_9BACT</name>
<dbReference type="InterPro" id="IPR037066">
    <property type="entry name" value="Plug_dom_sf"/>
</dbReference>